<comment type="similarity">
    <text evidence="6">Belongs to the ABC-4 integral membrane protein family.</text>
</comment>
<evidence type="ECO:0000259" key="8">
    <source>
        <dbReference type="Pfam" id="PF02687"/>
    </source>
</evidence>
<evidence type="ECO:0000256" key="4">
    <source>
        <dbReference type="ARBA" id="ARBA00022989"/>
    </source>
</evidence>
<evidence type="ECO:0000256" key="5">
    <source>
        <dbReference type="ARBA" id="ARBA00023136"/>
    </source>
</evidence>
<dbReference type="EMBL" id="JACCCW010000001">
    <property type="protein sequence ID" value="NYF78717.1"/>
    <property type="molecule type" value="Genomic_DNA"/>
</dbReference>
<feature type="domain" description="ABC3 transporter permease C-terminal" evidence="8">
    <location>
        <begin position="342"/>
        <end position="458"/>
    </location>
</feature>
<gene>
    <name evidence="10" type="ORF">HDF17_001004</name>
</gene>
<feature type="transmembrane region" description="Helical" evidence="7">
    <location>
        <begin position="482"/>
        <end position="502"/>
    </location>
</feature>
<dbReference type="InterPro" id="IPR017800">
    <property type="entry name" value="ADOP"/>
</dbReference>
<dbReference type="Pfam" id="PF12704">
    <property type="entry name" value="MacB_PCD"/>
    <property type="match status" value="2"/>
</dbReference>
<evidence type="ECO:0000256" key="7">
    <source>
        <dbReference type="SAM" id="Phobius"/>
    </source>
</evidence>
<evidence type="ECO:0000313" key="10">
    <source>
        <dbReference type="EMBL" id="NYF78717.1"/>
    </source>
</evidence>
<dbReference type="InterPro" id="IPR047928">
    <property type="entry name" value="Perm_prefix_1"/>
</dbReference>
<keyword evidence="11" id="KW-1185">Reference proteome</keyword>
<feature type="transmembrane region" description="Helical" evidence="7">
    <location>
        <begin position="431"/>
        <end position="454"/>
    </location>
</feature>
<evidence type="ECO:0000313" key="11">
    <source>
        <dbReference type="Proteomes" id="UP000589520"/>
    </source>
</evidence>
<feature type="domain" description="MacB-like periplasmic core" evidence="9">
    <location>
        <begin position="80"/>
        <end position="292"/>
    </location>
</feature>
<keyword evidence="3 7" id="KW-0812">Transmembrane</keyword>
<feature type="transmembrane region" description="Helical" evidence="7">
    <location>
        <begin position="390"/>
        <end position="411"/>
    </location>
</feature>
<evidence type="ECO:0000256" key="6">
    <source>
        <dbReference type="ARBA" id="ARBA00038076"/>
    </source>
</evidence>
<dbReference type="InterPro" id="IPR050250">
    <property type="entry name" value="Macrolide_Exporter_MacB"/>
</dbReference>
<dbReference type="AlphaFoldDB" id="A0A7Y9TJX3"/>
<keyword evidence="2" id="KW-1003">Cell membrane</keyword>
<protein>
    <submittedName>
        <fullName evidence="10">Putative permease</fullName>
    </submittedName>
</protein>
<dbReference type="NCBIfam" id="TIGR03434">
    <property type="entry name" value="ADOP"/>
    <property type="match status" value="1"/>
</dbReference>
<dbReference type="GO" id="GO:0022857">
    <property type="term" value="F:transmembrane transporter activity"/>
    <property type="evidence" value="ECO:0007669"/>
    <property type="project" value="TreeGrafter"/>
</dbReference>
<accession>A0A7Y9TJX3</accession>
<dbReference type="NCBIfam" id="NF038403">
    <property type="entry name" value="perm_prefix_1"/>
    <property type="match status" value="1"/>
</dbReference>
<organism evidence="10 11">
    <name type="scientific">Granulicella arctica</name>
    <dbReference type="NCBI Taxonomy" id="940613"/>
    <lineage>
        <taxon>Bacteria</taxon>
        <taxon>Pseudomonadati</taxon>
        <taxon>Acidobacteriota</taxon>
        <taxon>Terriglobia</taxon>
        <taxon>Terriglobales</taxon>
        <taxon>Acidobacteriaceae</taxon>
        <taxon>Granulicella</taxon>
    </lineage>
</organism>
<evidence type="ECO:0000256" key="1">
    <source>
        <dbReference type="ARBA" id="ARBA00004651"/>
    </source>
</evidence>
<dbReference type="PANTHER" id="PTHR30572">
    <property type="entry name" value="MEMBRANE COMPONENT OF TRANSPORTER-RELATED"/>
    <property type="match status" value="1"/>
</dbReference>
<evidence type="ECO:0000256" key="3">
    <source>
        <dbReference type="ARBA" id="ARBA00022692"/>
    </source>
</evidence>
<keyword evidence="5 7" id="KW-0472">Membrane</keyword>
<dbReference type="Pfam" id="PF02687">
    <property type="entry name" value="FtsX"/>
    <property type="match status" value="2"/>
</dbReference>
<dbReference type="InterPro" id="IPR003838">
    <property type="entry name" value="ABC3_permease_C"/>
</dbReference>
<name>A0A7Y9TJX3_9BACT</name>
<dbReference type="GO" id="GO:0005886">
    <property type="term" value="C:plasma membrane"/>
    <property type="evidence" value="ECO:0007669"/>
    <property type="project" value="UniProtKB-SubCell"/>
</dbReference>
<feature type="domain" description="MacB-like periplasmic core" evidence="9">
    <location>
        <begin position="485"/>
        <end position="716"/>
    </location>
</feature>
<feature type="transmembrane region" description="Helical" evidence="7">
    <location>
        <begin position="77"/>
        <end position="99"/>
    </location>
</feature>
<comment type="caution">
    <text evidence="10">The sequence shown here is derived from an EMBL/GenBank/DDBJ whole genome shotgun (WGS) entry which is preliminary data.</text>
</comment>
<evidence type="ECO:0000259" key="9">
    <source>
        <dbReference type="Pfam" id="PF12704"/>
    </source>
</evidence>
<reference evidence="10 11" key="1">
    <citation type="submission" date="2020-07" db="EMBL/GenBank/DDBJ databases">
        <title>Genomic Encyclopedia of Type Strains, Phase IV (KMG-V): Genome sequencing to study the core and pangenomes of soil and plant-associated prokaryotes.</title>
        <authorList>
            <person name="Whitman W."/>
        </authorList>
    </citation>
    <scope>NUCLEOTIDE SEQUENCE [LARGE SCALE GENOMIC DNA]</scope>
    <source>
        <strain evidence="10 11">X4EP2</strain>
    </source>
</reference>
<feature type="transmembrane region" description="Helical" evidence="7">
    <location>
        <begin position="805"/>
        <end position="825"/>
    </location>
</feature>
<feature type="transmembrane region" description="Helical" evidence="7">
    <location>
        <begin position="335"/>
        <end position="358"/>
    </location>
</feature>
<evidence type="ECO:0000256" key="2">
    <source>
        <dbReference type="ARBA" id="ARBA00022475"/>
    </source>
</evidence>
<dbReference type="PANTHER" id="PTHR30572:SF4">
    <property type="entry name" value="ABC TRANSPORTER PERMEASE YTRF"/>
    <property type="match status" value="1"/>
</dbReference>
<proteinExistence type="inferred from homology"/>
<feature type="transmembrane region" description="Helical" evidence="7">
    <location>
        <begin position="746"/>
        <end position="770"/>
    </location>
</feature>
<keyword evidence="4 7" id="KW-1133">Transmembrane helix</keyword>
<dbReference type="InterPro" id="IPR025857">
    <property type="entry name" value="MacB_PCD"/>
</dbReference>
<feature type="transmembrane region" description="Helical" evidence="7">
    <location>
        <begin position="837"/>
        <end position="858"/>
    </location>
</feature>
<comment type="subcellular location">
    <subcellularLocation>
        <location evidence="1">Cell membrane</location>
        <topology evidence="1">Multi-pass membrane protein</topology>
    </subcellularLocation>
</comment>
<sequence length="873" mass="94491">MDLELNEELRFHFDNEVEKYKRAGMREDAARRRARLVFGGHQQVKEDCQDARGISFLETTTQDVRYSLRAMRKNPGFFSIAALTLALGIGASIAVFSLVNTILLKPLPYPNANRVVMLWREGPLAGVGDMPWAPGEYSVLARAATAFQNLGAFKKDSFNLTGASSPELLEGVRASAGLFPALGVSPLLGRTFTAEEDQPGYDHVTVLSNRLWQSRFGGDTGIVGKIIDLNGYPYTVIGVMPKSFTFPNQDGIPPILDLPKETQLWVPLALPVAPKGANELGVIGQLKSNGTLGMVVQDMNVTERSLEEHIPQEKGWSSRVVLLTQQTVTDARRPLLLLLGAVSVVLLIACANVAGLTLNRSLGRRRELTLRGALGAGRSRLVRQLMTESLLLAFVGGIMGILFGEASLYLVKHFGPDSIPHLHETGLDLRLIGFALGITLITGLLFGLAPAVGATRMNMVEALKEGGQRSVGSATAPRIRNALLIAQVAMALVLVVASGLLVRTFYSMLRSDAGFDVARIVTFELPLPTSKYADTGRMAQLYQQVLLRLQSVPGVRSAGFASVVPMGGAPDGTVIRMPEHPTTKRSEQPYANYSFASPGYFATMGTPLLRGRDFSDADTLNSVPVVIISSSMAKKYFHGEDPVGKQVGVATTKIPVRTIIGVVANIKHASLREEPDPEMFVPYTQNEIKVWPSMQTMQFAVRSRTDQTAIAESVRQAVHAVDPDLPVAKFATLATLVDRSMTADRFSMLLVGSFGVLALILASIGMYGVISYSVMQRTPEIGVRIALGAQRTQIFVMILRQASRLAVSGIAIGLIAALGATRLMTRFLYGVQPADPITFAVVSLLLASVAFLACYVPARKAMKVDPMIALRYE</sequence>
<dbReference type="Proteomes" id="UP000589520">
    <property type="component" value="Unassembled WGS sequence"/>
</dbReference>
<feature type="domain" description="ABC3 transporter permease C-terminal" evidence="8">
    <location>
        <begin position="753"/>
        <end position="866"/>
    </location>
</feature>